<dbReference type="STRING" id="1618574.UT24_C0009G0130"/>
<dbReference type="GO" id="GO:0000272">
    <property type="term" value="P:polysaccharide catabolic process"/>
    <property type="evidence" value="ECO:0007669"/>
    <property type="project" value="InterPro"/>
</dbReference>
<feature type="domain" description="Dockerin" evidence="1">
    <location>
        <begin position="846"/>
        <end position="903"/>
    </location>
</feature>
<proteinExistence type="predicted"/>
<accession>A0A0G0MC83</accession>
<name>A0A0G0MC83_9BACT</name>
<sequence length="903" mass="102009">MLCNLVRRVFFIAFLVVFFGFYVPSVSAQTGPSISNISDNKSSYPNSQIPKYEKFEITFQIQNTVAQNLNFAYEPNTSPYPGSENYPFDQGIAVDAEFLPPGQSDWTRAYTQPAFYYQDFLDETHPSQWGTDWYYPTTNYYWKVRYAPNQAGTWQYRLKVQDASGTVISSSQGFEVVNSENKGFIRVSQMDKRYFEFEDGTYFPALGYNMNYNHIQWIDPEADSPTSQGDNIDHFRAMGDNGIQLIRVWLSQWSIFGSHWNPWRDAASNGNDPPWTWLMYDPGTNPVTEFAFQISSNPSRCFMYGLNSPHPPVKPNTRYRLRVNYKTLGIEGPAVNGQPYGFVVKFTNTSDNCNLAASGSKITPVQPNNVAAWQTLEGNFTTQADQRFLDFIVLALENVSAGMAEVRYVWIEEDLGNGQYGSNILPKPFMDHHRYFDQRNSFAFDKVVNMAEEYGVYLRPVVLDWREEILASFGWNGLYTASPNSAYLYGPTDGSVTRSRWLQKQWWRYLQARWGYSTAIHSWEFVNEGTPGTEHAVAADLMGRYFHQFTPRHLSATSVWNGTTSSWNLSNYPGIDFGDVHCYNRRSGSACVPLEDFYDAAQATIDAASLWGPQNSARWPVIRGETGFVNSDNLDPNLDIHTDRNGVWLHNFLWGGLNSNGLIESYWFENWHIYDCPGGPPCSIRMDFDHRHHFKDVFDFVKNIPLNLGGYQNLAATVSDANVRVVGQKNPSTNRAHLWIQNKRHTWCAVSGNISGCPQVWDSSRLAGSVIVAGFSANAILPVEWWYFDTNTGLTRPPLSSLTTDSQGNLVINLNNLPSSVADAGIKVGDYSQIGPSLFPSPTPTLVPVQGDANGDGRVDGIDYVIWLNHYDTTTSNGSSDADFNSDGAVDGIDYVIWLNHYD</sequence>
<evidence type="ECO:0000313" key="2">
    <source>
        <dbReference type="EMBL" id="KKR00813.1"/>
    </source>
</evidence>
<dbReference type="Gene3D" id="1.10.1330.10">
    <property type="entry name" value="Dockerin domain"/>
    <property type="match status" value="1"/>
</dbReference>
<dbReference type="EMBL" id="LBWB01000009">
    <property type="protein sequence ID" value="KKR00813.1"/>
    <property type="molecule type" value="Genomic_DNA"/>
</dbReference>
<dbReference type="InterPro" id="IPR017853">
    <property type="entry name" value="GH"/>
</dbReference>
<dbReference type="InterPro" id="IPR036439">
    <property type="entry name" value="Dockerin_dom_sf"/>
</dbReference>
<dbReference type="InterPro" id="IPR018247">
    <property type="entry name" value="EF_Hand_1_Ca_BS"/>
</dbReference>
<dbReference type="GO" id="GO:0004553">
    <property type="term" value="F:hydrolase activity, hydrolyzing O-glycosyl compounds"/>
    <property type="evidence" value="ECO:0007669"/>
    <property type="project" value="InterPro"/>
</dbReference>
<dbReference type="Gene3D" id="3.20.20.80">
    <property type="entry name" value="Glycosidases"/>
    <property type="match status" value="1"/>
</dbReference>
<evidence type="ECO:0000259" key="1">
    <source>
        <dbReference type="PROSITE" id="PS51766"/>
    </source>
</evidence>
<organism evidence="2 3">
    <name type="scientific">Candidatus Woesebacteria bacterium GW2011_GWB1_39_12</name>
    <dbReference type="NCBI Taxonomy" id="1618574"/>
    <lineage>
        <taxon>Bacteria</taxon>
        <taxon>Candidatus Woeseibacteriota</taxon>
    </lineage>
</organism>
<protein>
    <recommendedName>
        <fullName evidence="1">Dockerin domain-containing protein</fullName>
    </recommendedName>
</protein>
<dbReference type="CDD" id="cd14256">
    <property type="entry name" value="Dockerin_I"/>
    <property type="match status" value="1"/>
</dbReference>
<dbReference type="InterPro" id="IPR016134">
    <property type="entry name" value="Dockerin_dom"/>
</dbReference>
<dbReference type="SUPFAM" id="SSF63446">
    <property type="entry name" value="Type I dockerin domain"/>
    <property type="match status" value="1"/>
</dbReference>
<dbReference type="Gene3D" id="2.60.40.10">
    <property type="entry name" value="Immunoglobulins"/>
    <property type="match status" value="1"/>
</dbReference>
<dbReference type="InterPro" id="IPR013783">
    <property type="entry name" value="Ig-like_fold"/>
</dbReference>
<evidence type="ECO:0000313" key="3">
    <source>
        <dbReference type="Proteomes" id="UP000033881"/>
    </source>
</evidence>
<reference evidence="2 3" key="1">
    <citation type="journal article" date="2015" name="Nature">
        <title>rRNA introns, odd ribosomes, and small enigmatic genomes across a large radiation of phyla.</title>
        <authorList>
            <person name="Brown C.T."/>
            <person name="Hug L.A."/>
            <person name="Thomas B.C."/>
            <person name="Sharon I."/>
            <person name="Castelle C.J."/>
            <person name="Singh A."/>
            <person name="Wilkins M.J."/>
            <person name="Williams K.H."/>
            <person name="Banfield J.F."/>
        </authorList>
    </citation>
    <scope>NUCLEOTIDE SEQUENCE [LARGE SCALE GENOMIC DNA]</scope>
</reference>
<dbReference type="PROSITE" id="PS51766">
    <property type="entry name" value="DOCKERIN"/>
    <property type="match status" value="1"/>
</dbReference>
<dbReference type="Proteomes" id="UP000033881">
    <property type="component" value="Unassembled WGS sequence"/>
</dbReference>
<dbReference type="AlphaFoldDB" id="A0A0G0MC83"/>
<dbReference type="InterPro" id="IPR002105">
    <property type="entry name" value="Dockerin_1_rpt"/>
</dbReference>
<dbReference type="Pfam" id="PF00404">
    <property type="entry name" value="Dockerin_1"/>
    <property type="match status" value="1"/>
</dbReference>
<dbReference type="SUPFAM" id="SSF51445">
    <property type="entry name" value="(Trans)glycosidases"/>
    <property type="match status" value="1"/>
</dbReference>
<gene>
    <name evidence="2" type="ORF">UT24_C0009G0130</name>
</gene>
<dbReference type="PROSITE" id="PS00018">
    <property type="entry name" value="EF_HAND_1"/>
    <property type="match status" value="2"/>
</dbReference>
<comment type="caution">
    <text evidence="2">The sequence shown here is derived from an EMBL/GenBank/DDBJ whole genome shotgun (WGS) entry which is preliminary data.</text>
</comment>